<evidence type="ECO:0000313" key="2">
    <source>
        <dbReference type="EMBL" id="KAK3178151.1"/>
    </source>
</evidence>
<accession>A0AAE0DPB8</accession>
<dbReference type="AlphaFoldDB" id="A0AAE0DPB8"/>
<evidence type="ECO:0000313" key="3">
    <source>
        <dbReference type="Proteomes" id="UP001276659"/>
    </source>
</evidence>
<dbReference type="EMBL" id="JASNWA010000003">
    <property type="protein sequence ID" value="KAK3178151.1"/>
    <property type="molecule type" value="Genomic_DNA"/>
</dbReference>
<sequence length="518" mass="59364">MASIQRLSNEILKEILDHIASDPQKSIAVDRREYLSVESFRPPSPPLPSQAHDIGSFRLSCRRFGELGIPYQFTRVTLRFSSRGFRRLDDICSNGHLAKHTRKFSYLVPLFYSDSRSHVWDYIRSINGSHDPYASDYFHLSDATELRGKEQDQAKILRAKDDIRVLKKAMKAFTMLQHVQILRLENEADRRLINFLMTRPNHGQPGQPPVDLRWSPACYHAMKTLTEALMDAKSPFSRFSGPMMSPPSMLAVQRKIPQVLPSLAPGLTCLELHFEDERDLSRRILEMSDTFKSVFAAAKNLQAVHVGFPSRTPLDLRLEDIFHNVKWEKLRAFGIQAWHLDADEVIDLARRHSKTLRGLRLRDVLLKEGSKWRDVLFTLRAEMEQLDWVSLRRIDYSNHFEEISASSMEVPDEPPASASDSDDEDGFPVHLNNLDIDPDSEGEDSDENSNADTDHGPDADEFALSPDTPTSMPFCTCSRSSYPANADELGDNGRFVTYQQRKMWEKWVCGRCIEHNLF</sequence>
<feature type="region of interest" description="Disordered" evidence="1">
    <location>
        <begin position="405"/>
        <end position="466"/>
    </location>
</feature>
<name>A0AAE0DPB8_9LECA</name>
<comment type="caution">
    <text evidence="2">The sequence shown here is derived from an EMBL/GenBank/DDBJ whole genome shotgun (WGS) entry which is preliminary data.</text>
</comment>
<dbReference type="Proteomes" id="UP001276659">
    <property type="component" value="Unassembled WGS sequence"/>
</dbReference>
<protein>
    <submittedName>
        <fullName evidence="2">Uncharacterized protein</fullName>
    </submittedName>
</protein>
<proteinExistence type="predicted"/>
<evidence type="ECO:0000256" key="1">
    <source>
        <dbReference type="SAM" id="MobiDB-lite"/>
    </source>
</evidence>
<reference evidence="2" key="1">
    <citation type="submission" date="2022-11" db="EMBL/GenBank/DDBJ databases">
        <title>Chromosomal genome sequence assembly and mating type (MAT) locus characterization of the leprose asexual lichenized fungus Lepraria neglecta (Nyl.) Erichsen.</title>
        <authorList>
            <person name="Allen J.L."/>
            <person name="Pfeffer B."/>
        </authorList>
    </citation>
    <scope>NUCLEOTIDE SEQUENCE</scope>
    <source>
        <strain evidence="2">Allen 5258</strain>
    </source>
</reference>
<feature type="compositionally biased region" description="Acidic residues" evidence="1">
    <location>
        <begin position="436"/>
        <end position="449"/>
    </location>
</feature>
<keyword evidence="3" id="KW-1185">Reference proteome</keyword>
<gene>
    <name evidence="2" type="ORF">OEA41_000284</name>
</gene>
<organism evidence="2 3">
    <name type="scientific">Lepraria neglecta</name>
    <dbReference type="NCBI Taxonomy" id="209136"/>
    <lineage>
        <taxon>Eukaryota</taxon>
        <taxon>Fungi</taxon>
        <taxon>Dikarya</taxon>
        <taxon>Ascomycota</taxon>
        <taxon>Pezizomycotina</taxon>
        <taxon>Lecanoromycetes</taxon>
        <taxon>OSLEUM clade</taxon>
        <taxon>Lecanoromycetidae</taxon>
        <taxon>Lecanorales</taxon>
        <taxon>Lecanorineae</taxon>
        <taxon>Stereocaulaceae</taxon>
        <taxon>Lepraria</taxon>
    </lineage>
</organism>